<feature type="short sequence motif" description="Bipartite nuclear localization signal" evidence="4">
    <location>
        <begin position="114"/>
        <end position="124"/>
    </location>
</feature>
<dbReference type="GO" id="GO:0005524">
    <property type="term" value="F:ATP binding"/>
    <property type="evidence" value="ECO:0007669"/>
    <property type="project" value="UniProtKB-UniRule"/>
</dbReference>
<dbReference type="InterPro" id="IPR031137">
    <property type="entry name" value="GRF"/>
</dbReference>
<dbReference type="PROSITE" id="PS51666">
    <property type="entry name" value="QLQ"/>
    <property type="match status" value="1"/>
</dbReference>
<evidence type="ECO:0000256" key="4">
    <source>
        <dbReference type="PROSITE-ProRule" id="PRU01002"/>
    </source>
</evidence>
<evidence type="ECO:0000256" key="3">
    <source>
        <dbReference type="ARBA" id="ARBA00023242"/>
    </source>
</evidence>
<dbReference type="InterPro" id="IPR014978">
    <property type="entry name" value="Gln-Leu-Gln_QLQ"/>
</dbReference>
<evidence type="ECO:0000256" key="1">
    <source>
        <dbReference type="ARBA" id="ARBA00004123"/>
    </source>
</evidence>
<evidence type="ECO:0000256" key="6">
    <source>
        <dbReference type="SAM" id="MobiDB-lite"/>
    </source>
</evidence>
<dbReference type="SMART" id="SM00951">
    <property type="entry name" value="QLQ"/>
    <property type="match status" value="1"/>
</dbReference>
<dbReference type="InterPro" id="IPR014977">
    <property type="entry name" value="WRC_dom"/>
</dbReference>
<comment type="caution">
    <text evidence="9">The sequence shown here is derived from an EMBL/GenBank/DDBJ whole genome shotgun (WGS) entry which is preliminary data.</text>
</comment>
<organism evidence="9 10">
    <name type="scientific">Ananas comosus</name>
    <name type="common">Pineapple</name>
    <name type="synonym">Ananas ananas</name>
    <dbReference type="NCBI Taxonomy" id="4615"/>
    <lineage>
        <taxon>Eukaryota</taxon>
        <taxon>Viridiplantae</taxon>
        <taxon>Streptophyta</taxon>
        <taxon>Embryophyta</taxon>
        <taxon>Tracheophyta</taxon>
        <taxon>Spermatophyta</taxon>
        <taxon>Magnoliopsida</taxon>
        <taxon>Liliopsida</taxon>
        <taxon>Poales</taxon>
        <taxon>Bromeliaceae</taxon>
        <taxon>Bromelioideae</taxon>
        <taxon>Ananas</taxon>
    </lineage>
</organism>
<dbReference type="STRING" id="4615.A0A199V1G4"/>
<evidence type="ECO:0000259" key="7">
    <source>
        <dbReference type="PROSITE" id="PS51666"/>
    </source>
</evidence>
<dbReference type="PANTHER" id="PTHR31602">
    <property type="entry name" value="GROWTH-REGULATING FACTOR 5"/>
    <property type="match status" value="1"/>
</dbReference>
<keyword evidence="5" id="KW-0805">Transcription regulation</keyword>
<feature type="short sequence motif" description="Bipartite nuclear localization signal" evidence="4">
    <location>
        <begin position="142"/>
        <end position="149"/>
    </location>
</feature>
<dbReference type="Pfam" id="PF08879">
    <property type="entry name" value="WRC"/>
    <property type="match status" value="1"/>
</dbReference>
<dbReference type="GO" id="GO:0005634">
    <property type="term" value="C:nucleus"/>
    <property type="evidence" value="ECO:0007669"/>
    <property type="project" value="UniProtKB-SubCell"/>
</dbReference>
<feature type="domain" description="QLQ" evidence="7">
    <location>
        <begin position="21"/>
        <end position="56"/>
    </location>
</feature>
<keyword evidence="3 4" id="KW-0539">Nucleus</keyword>
<comment type="function">
    <text evidence="5">Transcription activator.</text>
</comment>
<evidence type="ECO:0000313" key="10">
    <source>
        <dbReference type="Proteomes" id="UP000092600"/>
    </source>
</evidence>
<accession>A0A199V1G4</accession>
<feature type="compositionally biased region" description="Polar residues" evidence="6">
    <location>
        <begin position="183"/>
        <end position="207"/>
    </location>
</feature>
<dbReference type="Proteomes" id="UP000092600">
    <property type="component" value="Unassembled WGS sequence"/>
</dbReference>
<comment type="subcellular location">
    <subcellularLocation>
        <location evidence="1 4 5">Nucleus</location>
    </subcellularLocation>
</comment>
<comment type="similarity">
    <text evidence="2 5">Belongs to the GRF family.</text>
</comment>
<dbReference type="EMBL" id="LSRQ01003765">
    <property type="protein sequence ID" value="OAY70828.1"/>
    <property type="molecule type" value="Genomic_DNA"/>
</dbReference>
<feature type="compositionally biased region" description="Basic residues" evidence="6">
    <location>
        <begin position="139"/>
        <end position="148"/>
    </location>
</feature>
<sequence>MSSAAAAAAEVEAAAGGWRAPFTASQWVELEHQALIFKYLMAGVPVPPDLLVPIRRSFDALPARYYHPHHHYHHAAHIYIPVSDLIYTKVSFGDSHVVDYYSYYGKKLDPEPGRCRRTDGKKWRCSKDAYPGSKYCERHMHRGRNRSRKPVESQTTASSQSQSASSSTVTGGDGAGGSSGGSFRTSPLPSLTASNSPQVSYLGRASSSRLQMDSTPYGIKLPHTIVPLEADHMFLSKIFVFTLTQSCRYISGAKTEVGEHSFFSEASGSTRGLRMDSSVNNSWRLMPSSHDASSFPLMETRENSILDSTSSPLHHPMHINSLSLQQQQQYSFLGSGFSSANPVVKPENQPLRPFFDEWPRTKDSWSDIEDERSNRTSLSTTQLSISIPMVSSAFSTTSSRSPNGLFSVAAKYLLSEVSFSISLIHEP</sequence>
<evidence type="ECO:0000256" key="2">
    <source>
        <dbReference type="ARBA" id="ARBA00008122"/>
    </source>
</evidence>
<protein>
    <recommendedName>
        <fullName evidence="5">Growth-regulating factor</fullName>
    </recommendedName>
</protein>
<dbReference type="AlphaFoldDB" id="A0A199V1G4"/>
<keyword evidence="5" id="KW-0804">Transcription</keyword>
<keyword evidence="5" id="KW-0010">Activator</keyword>
<comment type="domain">
    <text evidence="5">The QLQ domain and WRC domain may be involved in protein-protein interaction and DNA-binding, respectively.</text>
</comment>
<evidence type="ECO:0000313" key="9">
    <source>
        <dbReference type="EMBL" id="OAY70828.1"/>
    </source>
</evidence>
<feature type="compositionally biased region" description="Low complexity" evidence="6">
    <location>
        <begin position="153"/>
        <end position="170"/>
    </location>
</feature>
<evidence type="ECO:0000259" key="8">
    <source>
        <dbReference type="PROSITE" id="PS51667"/>
    </source>
</evidence>
<feature type="region of interest" description="Disordered" evidence="6">
    <location>
        <begin position="134"/>
        <end position="207"/>
    </location>
</feature>
<dbReference type="GO" id="GO:0006355">
    <property type="term" value="P:regulation of DNA-templated transcription"/>
    <property type="evidence" value="ECO:0007669"/>
    <property type="project" value="InterPro"/>
</dbReference>
<feature type="compositionally biased region" description="Gly residues" evidence="6">
    <location>
        <begin position="171"/>
        <end position="180"/>
    </location>
</feature>
<proteinExistence type="inferred from homology"/>
<dbReference type="Pfam" id="PF08880">
    <property type="entry name" value="QLQ"/>
    <property type="match status" value="1"/>
</dbReference>
<feature type="domain" description="WRC" evidence="8">
    <location>
        <begin position="109"/>
        <end position="153"/>
    </location>
</feature>
<dbReference type="PANTHER" id="PTHR31602:SF8">
    <property type="entry name" value="GROWTH-REGULATING FACTOR 5"/>
    <property type="match status" value="1"/>
</dbReference>
<name>A0A199V1G4_ANACO</name>
<reference evidence="9 10" key="1">
    <citation type="journal article" date="2016" name="DNA Res.">
        <title>The draft genome of MD-2 pineapple using hybrid error correction of long reads.</title>
        <authorList>
            <person name="Redwan R.M."/>
            <person name="Saidin A."/>
            <person name="Kumar S.V."/>
        </authorList>
    </citation>
    <scope>NUCLEOTIDE SEQUENCE [LARGE SCALE GENOMIC DNA]</scope>
    <source>
        <strain evidence="10">cv. MD2</strain>
        <tissue evidence="9">Leaf</tissue>
    </source>
</reference>
<evidence type="ECO:0000256" key="5">
    <source>
        <dbReference type="RuleBase" id="RU367127"/>
    </source>
</evidence>
<dbReference type="GO" id="GO:0032502">
    <property type="term" value="P:developmental process"/>
    <property type="evidence" value="ECO:0007669"/>
    <property type="project" value="InterPro"/>
</dbReference>
<dbReference type="GO" id="GO:0006351">
    <property type="term" value="P:DNA-templated transcription"/>
    <property type="evidence" value="ECO:0007669"/>
    <property type="project" value="UniProtKB-UniRule"/>
</dbReference>
<gene>
    <name evidence="9" type="ORF">ACMD2_09166</name>
</gene>
<dbReference type="PROSITE" id="PS51667">
    <property type="entry name" value="WRC"/>
    <property type="match status" value="1"/>
</dbReference>